<dbReference type="GO" id="GO:0005634">
    <property type="term" value="C:nucleus"/>
    <property type="evidence" value="ECO:0007669"/>
    <property type="project" value="TreeGrafter"/>
</dbReference>
<feature type="non-terminal residue" evidence="2">
    <location>
        <position position="283"/>
    </location>
</feature>
<dbReference type="PANTHER" id="PTHR19303:SF74">
    <property type="entry name" value="POGO TRANSPOSABLE ELEMENT WITH KRAB DOMAIN"/>
    <property type="match status" value="1"/>
</dbReference>
<keyword evidence="3" id="KW-1185">Reference proteome</keyword>
<dbReference type="OrthoDB" id="4357141at2759"/>
<evidence type="ECO:0000313" key="3">
    <source>
        <dbReference type="Proteomes" id="UP000246991"/>
    </source>
</evidence>
<dbReference type="PANTHER" id="PTHR19303">
    <property type="entry name" value="TRANSPOSON"/>
    <property type="match status" value="1"/>
</dbReference>
<dbReference type="InterPro" id="IPR050863">
    <property type="entry name" value="CenT-Element_Derived"/>
</dbReference>
<protein>
    <submittedName>
        <fullName evidence="2">DDE-domain-containing protein</fullName>
    </submittedName>
</protein>
<dbReference type="Proteomes" id="UP000246991">
    <property type="component" value="Unassembled WGS sequence"/>
</dbReference>
<comment type="caution">
    <text evidence="2">The sequence shown here is derived from an EMBL/GenBank/DDBJ whole genome shotgun (WGS) entry which is preliminary data.</text>
</comment>
<accession>A0A317SR49</accession>
<name>A0A317SR49_9PEZI</name>
<gene>
    <name evidence="2" type="ORF">C7212DRAFT_56860</name>
</gene>
<dbReference type="AlphaFoldDB" id="A0A317SR49"/>
<organism evidence="2 3">
    <name type="scientific">Tuber magnatum</name>
    <name type="common">white Piedmont truffle</name>
    <dbReference type="NCBI Taxonomy" id="42249"/>
    <lineage>
        <taxon>Eukaryota</taxon>
        <taxon>Fungi</taxon>
        <taxon>Dikarya</taxon>
        <taxon>Ascomycota</taxon>
        <taxon>Pezizomycotina</taxon>
        <taxon>Pezizomycetes</taxon>
        <taxon>Pezizales</taxon>
        <taxon>Tuberaceae</taxon>
        <taxon>Tuber</taxon>
    </lineage>
</organism>
<evidence type="ECO:0000313" key="2">
    <source>
        <dbReference type="EMBL" id="PWW76824.1"/>
    </source>
</evidence>
<feature type="domain" description="DDE-1" evidence="1">
    <location>
        <begin position="97"/>
        <end position="264"/>
    </location>
</feature>
<proteinExistence type="predicted"/>
<evidence type="ECO:0000259" key="1">
    <source>
        <dbReference type="Pfam" id="PF03184"/>
    </source>
</evidence>
<feature type="non-terminal residue" evidence="2">
    <location>
        <position position="1"/>
    </location>
</feature>
<dbReference type="EMBL" id="PYWC01000030">
    <property type="protein sequence ID" value="PWW76824.1"/>
    <property type="molecule type" value="Genomic_DNA"/>
</dbReference>
<dbReference type="Pfam" id="PF03184">
    <property type="entry name" value="DDE_1"/>
    <property type="match status" value="1"/>
</dbReference>
<reference evidence="2 3" key="1">
    <citation type="submission" date="2018-03" db="EMBL/GenBank/DDBJ databases">
        <title>Genomes of Pezizomycetes fungi and the evolution of truffles.</title>
        <authorList>
            <person name="Murat C."/>
            <person name="Payen T."/>
            <person name="Noel B."/>
            <person name="Kuo A."/>
            <person name="Martin F.M."/>
        </authorList>
    </citation>
    <scope>NUCLEOTIDE SEQUENCE [LARGE SCALE GENOMIC DNA]</scope>
    <source>
        <strain evidence="2">091103-1</strain>
    </source>
</reference>
<dbReference type="STRING" id="42249.A0A317SR49"/>
<dbReference type="InterPro" id="IPR004875">
    <property type="entry name" value="DDE_SF_endonuclease_dom"/>
</dbReference>
<sequence length="283" mass="32526">WHLRFLKRYSELDAKYSRQIEQKRTIAKQDYFTLSHFYDKYREAITKYNLKPTNIYNIDEIGSMLGFVQAVKVITSKLREHETLVSYLGGREMIMVLEAICLDGSFLENPIIIFKGDGIEQCWVENESCSIPDGVLIGHSPNGWTDNKKSLAYLAKFFGPESFTVKKAAGEYRMLLFDGHGFHVSWQFLSYCLSHKIISFCLPPHTSHRLQPLDVAVFSHFKRYYSNRILERCKFGDHGVTKENFCSILGPARMQAFTNSNISSGFRATGLYLLDPLCILSTI</sequence>
<dbReference type="GO" id="GO:0003677">
    <property type="term" value="F:DNA binding"/>
    <property type="evidence" value="ECO:0007669"/>
    <property type="project" value="TreeGrafter"/>
</dbReference>